<dbReference type="InterPro" id="IPR036322">
    <property type="entry name" value="WD40_repeat_dom_sf"/>
</dbReference>
<keyword evidence="4 8" id="KW-0853">WD repeat</keyword>
<evidence type="ECO:0000256" key="8">
    <source>
        <dbReference type="PROSITE-ProRule" id="PRU00221"/>
    </source>
</evidence>
<dbReference type="PROSITE" id="PS00678">
    <property type="entry name" value="WD_REPEATS_1"/>
    <property type="match status" value="1"/>
</dbReference>
<feature type="region of interest" description="Disordered" evidence="9">
    <location>
        <begin position="35"/>
        <end position="116"/>
    </location>
</feature>
<keyword evidence="6" id="KW-0227">DNA damage</keyword>
<evidence type="ECO:0000256" key="1">
    <source>
        <dbReference type="ARBA" id="ARBA00002530"/>
    </source>
</evidence>
<dbReference type="PANTHER" id="PTHR14773">
    <property type="entry name" value="WD REPEAT-CONTAINING PROTEIN 76"/>
    <property type="match status" value="1"/>
</dbReference>
<dbReference type="Pfam" id="PF00400">
    <property type="entry name" value="WD40"/>
    <property type="match status" value="1"/>
</dbReference>
<evidence type="ECO:0000256" key="6">
    <source>
        <dbReference type="ARBA" id="ARBA00022763"/>
    </source>
</evidence>
<name>A0A438E7R4_VITVI</name>
<dbReference type="GO" id="GO:0003677">
    <property type="term" value="F:DNA binding"/>
    <property type="evidence" value="ECO:0007669"/>
    <property type="project" value="UniProtKB-KW"/>
</dbReference>
<dbReference type="EMBL" id="QGNW01001369">
    <property type="protein sequence ID" value="RVW43699.1"/>
    <property type="molecule type" value="Genomic_DNA"/>
</dbReference>
<evidence type="ECO:0000256" key="5">
    <source>
        <dbReference type="ARBA" id="ARBA00022737"/>
    </source>
</evidence>
<reference evidence="10 11" key="1">
    <citation type="journal article" date="2018" name="PLoS Genet.">
        <title>Population sequencing reveals clonal diversity and ancestral inbreeding in the grapevine cultivar Chardonnay.</title>
        <authorList>
            <person name="Roach M.J."/>
            <person name="Johnson D.L."/>
            <person name="Bohlmann J."/>
            <person name="van Vuuren H.J."/>
            <person name="Jones S.J."/>
            <person name="Pretorius I.S."/>
            <person name="Schmidt S.A."/>
            <person name="Borneman A.R."/>
        </authorList>
    </citation>
    <scope>NUCLEOTIDE SEQUENCE [LARGE SCALE GENOMIC DNA]</scope>
    <source>
        <strain evidence="11">cv. Chardonnay</strain>
        <tissue evidence="10">Leaf</tissue>
    </source>
</reference>
<dbReference type="GO" id="GO:0006974">
    <property type="term" value="P:DNA damage response"/>
    <property type="evidence" value="ECO:0007669"/>
    <property type="project" value="UniProtKB-KW"/>
</dbReference>
<dbReference type="Gene3D" id="2.130.10.10">
    <property type="entry name" value="YVTN repeat-like/Quinoprotein amine dehydrogenase"/>
    <property type="match status" value="1"/>
</dbReference>
<dbReference type="InterPro" id="IPR019775">
    <property type="entry name" value="WD40_repeat_CS"/>
</dbReference>
<dbReference type="PROSITE" id="PS50082">
    <property type="entry name" value="WD_REPEATS_2"/>
    <property type="match status" value="1"/>
</dbReference>
<evidence type="ECO:0000313" key="11">
    <source>
        <dbReference type="Proteomes" id="UP000288805"/>
    </source>
</evidence>
<feature type="compositionally biased region" description="Polar residues" evidence="9">
    <location>
        <begin position="99"/>
        <end position="109"/>
    </location>
</feature>
<evidence type="ECO:0000256" key="4">
    <source>
        <dbReference type="ARBA" id="ARBA00022574"/>
    </source>
</evidence>
<evidence type="ECO:0000313" key="10">
    <source>
        <dbReference type="EMBL" id="RVW43699.1"/>
    </source>
</evidence>
<feature type="compositionally biased region" description="Basic and acidic residues" evidence="9">
    <location>
        <begin position="38"/>
        <end position="49"/>
    </location>
</feature>
<dbReference type="Proteomes" id="UP000288805">
    <property type="component" value="Unassembled WGS sequence"/>
</dbReference>
<dbReference type="InterPro" id="IPR050853">
    <property type="entry name" value="WD_repeat_DNA-damage-binding"/>
</dbReference>
<gene>
    <name evidence="10" type="primary">wdr76_0</name>
    <name evidence="10" type="ORF">CK203_080510</name>
</gene>
<feature type="repeat" description="WD" evidence="8">
    <location>
        <begin position="316"/>
        <end position="351"/>
    </location>
</feature>
<dbReference type="SMART" id="SM00320">
    <property type="entry name" value="WD40"/>
    <property type="match status" value="5"/>
</dbReference>
<proteinExistence type="inferred from homology"/>
<sequence>MDLQNLTDYERRRLENIRRNNEMVASLKLHSKAAALSEEAKRRRVESKSNKVSPKKKPKTESPIVIRRSLRTRGLPPDFSSGNGLKDDFVESMIKGPKSPSTPEGSKSPSLPEGPLSIRDRVFLDKILGVSKESQLRNSDKCSADDEVDEKKPLDCLIKRESRGGVEGSVDLGSMTLNAENIARIMPGRIMNLRFFPCIESTMIVAGDKSGHIGFWDVDCEKERDGVFLYRPHKDPVSGILIQEFSQSKIFTSCYGGSIQLMDAEKEVFDKIYSSESAIFSLSQRPNYVNCLYFGEGNGGLNLWDMRAGKEPSSSWPLHEYRINTIDFNINNPNIMATSSSDATACIWDLRKIDSDKPKTLKTVSHARAVHSAYFSPSGSSLATTSVENKVGLLGGVNFEDLSMIYHENHMCRWISSFRAIWGWDDSYLFIGNMKRGVDVISTACRKTVETLQSAHMSAIPCRFSAHPYKVGMLAGATGGGQIYMWKSC</sequence>
<organism evidence="10 11">
    <name type="scientific">Vitis vinifera</name>
    <name type="common">Grape</name>
    <dbReference type="NCBI Taxonomy" id="29760"/>
    <lineage>
        <taxon>Eukaryota</taxon>
        <taxon>Viridiplantae</taxon>
        <taxon>Streptophyta</taxon>
        <taxon>Embryophyta</taxon>
        <taxon>Tracheophyta</taxon>
        <taxon>Spermatophyta</taxon>
        <taxon>Magnoliopsida</taxon>
        <taxon>eudicotyledons</taxon>
        <taxon>Gunneridae</taxon>
        <taxon>Pentapetalae</taxon>
        <taxon>rosids</taxon>
        <taxon>Vitales</taxon>
        <taxon>Vitaceae</taxon>
        <taxon>Viteae</taxon>
        <taxon>Vitis</taxon>
    </lineage>
</organism>
<evidence type="ECO:0000256" key="7">
    <source>
        <dbReference type="ARBA" id="ARBA00023125"/>
    </source>
</evidence>
<keyword evidence="7" id="KW-0238">DNA-binding</keyword>
<evidence type="ECO:0000256" key="2">
    <source>
        <dbReference type="ARBA" id="ARBA00005434"/>
    </source>
</evidence>
<protein>
    <recommendedName>
        <fullName evidence="3">WD repeat-containing protein 76</fullName>
    </recommendedName>
</protein>
<accession>A0A438E7R4</accession>
<dbReference type="SUPFAM" id="SSF50978">
    <property type="entry name" value="WD40 repeat-like"/>
    <property type="match status" value="1"/>
</dbReference>
<dbReference type="InterPro" id="IPR015943">
    <property type="entry name" value="WD40/YVTN_repeat-like_dom_sf"/>
</dbReference>
<keyword evidence="5" id="KW-0677">Repeat</keyword>
<evidence type="ECO:0000256" key="3">
    <source>
        <dbReference type="ARBA" id="ARBA00021234"/>
    </source>
</evidence>
<dbReference type="PANTHER" id="PTHR14773:SF0">
    <property type="entry name" value="WD REPEAT-CONTAINING PROTEIN 76"/>
    <property type="match status" value="1"/>
</dbReference>
<comment type="similarity">
    <text evidence="2">Belongs to the WD repeat DDB2/WDR76 family.</text>
</comment>
<dbReference type="FunFam" id="2.130.10.10:FF:000180">
    <property type="entry name" value="WD repeat-containing protein 76"/>
    <property type="match status" value="1"/>
</dbReference>
<comment type="caution">
    <text evidence="10">The sequence shown here is derived from an EMBL/GenBank/DDBJ whole genome shotgun (WGS) entry which is preliminary data.</text>
</comment>
<comment type="function">
    <text evidence="1">Specifically binds 5-hydroxymethylcytosine (5hmC), suggesting that it acts as a specific reader of 5hmC.</text>
</comment>
<dbReference type="AlphaFoldDB" id="A0A438E7R4"/>
<dbReference type="InterPro" id="IPR001680">
    <property type="entry name" value="WD40_rpt"/>
</dbReference>
<evidence type="ECO:0000256" key="9">
    <source>
        <dbReference type="SAM" id="MobiDB-lite"/>
    </source>
</evidence>